<dbReference type="PANTHER" id="PTHR11802">
    <property type="entry name" value="SERINE PROTEASE FAMILY S10 SERINE CARBOXYPEPTIDASE"/>
    <property type="match status" value="1"/>
</dbReference>
<organism evidence="9 10">
    <name type="scientific">Steccherinum ochraceum</name>
    <dbReference type="NCBI Taxonomy" id="92696"/>
    <lineage>
        <taxon>Eukaryota</taxon>
        <taxon>Fungi</taxon>
        <taxon>Dikarya</taxon>
        <taxon>Basidiomycota</taxon>
        <taxon>Agaricomycotina</taxon>
        <taxon>Agaricomycetes</taxon>
        <taxon>Polyporales</taxon>
        <taxon>Steccherinaceae</taxon>
        <taxon>Steccherinum</taxon>
    </lineage>
</organism>
<dbReference type="GO" id="GO:0006508">
    <property type="term" value="P:proteolysis"/>
    <property type="evidence" value="ECO:0007669"/>
    <property type="project" value="UniProtKB-KW"/>
</dbReference>
<keyword evidence="6" id="KW-0325">Glycoprotein</keyword>
<keyword evidence="3 7" id="KW-0645">Protease</keyword>
<dbReference type="EMBL" id="RWJN01000015">
    <property type="protein sequence ID" value="TCD70780.1"/>
    <property type="molecule type" value="Genomic_DNA"/>
</dbReference>
<dbReference type="PROSITE" id="PS00131">
    <property type="entry name" value="CARBOXYPEPT_SER_SER"/>
    <property type="match status" value="1"/>
</dbReference>
<sequence>MSPTPHFYPLSSTAPVILMFLKAFAALAVIGGLFGTLAVGSKFEAYDAGLFIPFEDLKALSSRDFTTLAHPLFPNTNVRIKKSTDFCDGSVNAYTGYIDNGARHMFFYFFESRNNPATDDMIFWTDGGPGCSSALGLFMELGPCRVTSANATTFNPYSWNENANVFFVDQPIGVGFSYADYGEYVMTTEDAATDIAAFMAIFFEHFTQFKGRPLHMTGESYGGHYVPAFAAHVYDQNAQLIAAGATPINLTSIMIGNGCTDYPGMLDSYYEVECAKHPVQSLSFCMSMKKAMPRCQKWLKESCLDIFDTVSCSAAMTFCTTNLVAPFFVTGYNPYDITKLCDGTIETTLCYPIIQTIQSYLDQPAIRQQIGVDPAVTANFTACSSTVGALFTAAVDSAFPSQNYIELLLARGVKTLIYVGDNDWICNSVGNEKMTLNLDWANHDDFGSQPLKEWSVNGKAAGQTRSSGPLTYTTIYGAGHLTPLDQPEVSLEMVKRWISGKGLL</sequence>
<evidence type="ECO:0000313" key="10">
    <source>
        <dbReference type="Proteomes" id="UP000292702"/>
    </source>
</evidence>
<evidence type="ECO:0000256" key="2">
    <source>
        <dbReference type="ARBA" id="ARBA00022645"/>
    </source>
</evidence>
<dbReference type="Proteomes" id="UP000292702">
    <property type="component" value="Unassembled WGS sequence"/>
</dbReference>
<keyword evidence="2 7" id="KW-0121">Carboxypeptidase</keyword>
<evidence type="ECO:0000256" key="6">
    <source>
        <dbReference type="ARBA" id="ARBA00023180"/>
    </source>
</evidence>
<evidence type="ECO:0000256" key="7">
    <source>
        <dbReference type="RuleBase" id="RU361156"/>
    </source>
</evidence>
<dbReference type="SUPFAM" id="SSF53474">
    <property type="entry name" value="alpha/beta-Hydrolases"/>
    <property type="match status" value="1"/>
</dbReference>
<dbReference type="GO" id="GO:0004185">
    <property type="term" value="F:serine-type carboxypeptidase activity"/>
    <property type="evidence" value="ECO:0007669"/>
    <property type="project" value="UniProtKB-UniRule"/>
</dbReference>
<evidence type="ECO:0000256" key="4">
    <source>
        <dbReference type="ARBA" id="ARBA00022729"/>
    </source>
</evidence>
<reference evidence="9 10" key="1">
    <citation type="submission" date="2018-11" db="EMBL/GenBank/DDBJ databases">
        <title>Genome assembly of Steccherinum ochraceum LE-BIN_3174, the white-rot fungus of the Steccherinaceae family (The Residual Polyporoid clade, Polyporales, Basidiomycota).</title>
        <authorList>
            <person name="Fedorova T.V."/>
            <person name="Glazunova O.A."/>
            <person name="Landesman E.O."/>
            <person name="Moiseenko K.V."/>
            <person name="Psurtseva N.V."/>
            <person name="Savinova O.S."/>
            <person name="Shakhova N.V."/>
            <person name="Tyazhelova T.V."/>
            <person name="Vasina D.V."/>
        </authorList>
    </citation>
    <scope>NUCLEOTIDE SEQUENCE [LARGE SCALE GENOMIC DNA]</scope>
    <source>
        <strain evidence="9 10">LE-BIN_3174</strain>
    </source>
</reference>
<keyword evidence="4" id="KW-0732">Signal</keyword>
<dbReference type="InterPro" id="IPR029058">
    <property type="entry name" value="AB_hydrolase_fold"/>
</dbReference>
<gene>
    <name evidence="9" type="ORF">EIP91_001811</name>
</gene>
<dbReference type="InterPro" id="IPR001563">
    <property type="entry name" value="Peptidase_S10"/>
</dbReference>
<dbReference type="OrthoDB" id="443318at2759"/>
<dbReference type="Pfam" id="PF00450">
    <property type="entry name" value="Peptidase_S10"/>
    <property type="match status" value="1"/>
</dbReference>
<evidence type="ECO:0000256" key="8">
    <source>
        <dbReference type="SAM" id="Phobius"/>
    </source>
</evidence>
<evidence type="ECO:0000313" key="9">
    <source>
        <dbReference type="EMBL" id="TCD70780.1"/>
    </source>
</evidence>
<protein>
    <recommendedName>
        <fullName evidence="7">Carboxypeptidase</fullName>
        <ecNumber evidence="7">3.4.16.-</ecNumber>
    </recommendedName>
</protein>
<dbReference type="InterPro" id="IPR018202">
    <property type="entry name" value="Ser_caboxypep_ser_AS"/>
</dbReference>
<keyword evidence="8" id="KW-0472">Membrane</keyword>
<name>A0A4R0RPK6_9APHY</name>
<dbReference type="EC" id="3.4.16.-" evidence="7"/>
<dbReference type="STRING" id="92696.A0A4R0RPK6"/>
<keyword evidence="8" id="KW-1133">Transmembrane helix</keyword>
<proteinExistence type="inferred from homology"/>
<dbReference type="Gene3D" id="3.40.50.1820">
    <property type="entry name" value="alpha/beta hydrolase"/>
    <property type="match status" value="1"/>
</dbReference>
<dbReference type="GO" id="GO:0000324">
    <property type="term" value="C:fungal-type vacuole"/>
    <property type="evidence" value="ECO:0007669"/>
    <property type="project" value="TreeGrafter"/>
</dbReference>
<evidence type="ECO:0000256" key="1">
    <source>
        <dbReference type="ARBA" id="ARBA00009431"/>
    </source>
</evidence>
<keyword evidence="8" id="KW-0812">Transmembrane</keyword>
<dbReference type="Gene3D" id="1.10.287.410">
    <property type="match status" value="1"/>
</dbReference>
<comment type="similarity">
    <text evidence="1 7">Belongs to the peptidase S10 family.</text>
</comment>
<evidence type="ECO:0000256" key="3">
    <source>
        <dbReference type="ARBA" id="ARBA00022670"/>
    </source>
</evidence>
<dbReference type="PRINTS" id="PR00724">
    <property type="entry name" value="CRBOXYPTASEC"/>
</dbReference>
<feature type="transmembrane region" description="Helical" evidence="8">
    <location>
        <begin position="16"/>
        <end position="39"/>
    </location>
</feature>
<dbReference type="AlphaFoldDB" id="A0A4R0RPK6"/>
<accession>A0A4R0RPK6</accession>
<dbReference type="PANTHER" id="PTHR11802:SF113">
    <property type="entry name" value="SERINE CARBOXYPEPTIDASE CTSA-4.1"/>
    <property type="match status" value="1"/>
</dbReference>
<evidence type="ECO:0000256" key="5">
    <source>
        <dbReference type="ARBA" id="ARBA00022801"/>
    </source>
</evidence>
<comment type="caution">
    <text evidence="9">The sequence shown here is derived from an EMBL/GenBank/DDBJ whole genome shotgun (WGS) entry which is preliminary data.</text>
</comment>
<keyword evidence="5 7" id="KW-0378">Hydrolase</keyword>
<keyword evidence="10" id="KW-1185">Reference proteome</keyword>